<feature type="chain" id="PRO_5046183006" description="Bifunctional inhibitor/plant lipid transfer protein/seed storage helical domain-containing protein" evidence="11">
    <location>
        <begin position="21"/>
        <end position="406"/>
    </location>
</feature>
<evidence type="ECO:0000256" key="11">
    <source>
        <dbReference type="SAM" id="SignalP"/>
    </source>
</evidence>
<keyword evidence="6" id="KW-0472">Membrane</keyword>
<evidence type="ECO:0000313" key="13">
    <source>
        <dbReference type="EMBL" id="KAH0913019.1"/>
    </source>
</evidence>
<evidence type="ECO:0000256" key="8">
    <source>
        <dbReference type="ARBA" id="ARBA00023180"/>
    </source>
</evidence>
<comment type="caution">
    <text evidence="13">The sequence shown here is derived from an EMBL/GenBank/DDBJ whole genome shotgun (WGS) entry which is preliminary data.</text>
</comment>
<feature type="domain" description="Bifunctional inhibitor/plant lipid transfer protein/seed storage helical" evidence="12">
    <location>
        <begin position="267"/>
        <end position="340"/>
    </location>
</feature>
<sequence length="406" mass="41830">MDPFTVAVFFVLVSVSSSNAAVAPPSGGGSGGGDARALPCIQKLKSCQPYLHSVIPPLPASCCLSMKEMVANDAPCLCSVFNNVDMLKSLNLTKDNALDIPKACDAEPDISLCKASPADGPTTNSTSSTPTSSAPAIHFAGLSFASTITIVTNLIQVVLRLGSLRILSLPTYNLGREPIYGRDGGALSWWQAKRIKELVLNLLCHQASSTSTVKLENMVDDYKKTYHIVRFTVAVFFVLYSVSSSNAATAPPSGGGGGGGDAQAMPCIQKLMPCQPFLHSVIPPPPPSCCLPMKAIVANDATCLCSVFNNVDMLKSLNLTKDNALDLPKACGANPDISLCKASPAGGTTTNSTSPATPKTPPVSSTGSGSTGASSSTTSPTSSAPAINFAGLSFASTIVALATTFF</sequence>
<dbReference type="PANTHER" id="PTHR33044">
    <property type="entry name" value="BIFUNCTIONAL INHIBITOR/LIPID-TRANSFER PROTEIN/SEED STORAGE 2S ALBUMIN SUPERFAMILY PROTEIN-RELATED"/>
    <property type="match status" value="1"/>
</dbReference>
<feature type="region of interest" description="Disordered" evidence="10">
    <location>
        <begin position="345"/>
        <end position="382"/>
    </location>
</feature>
<feature type="compositionally biased region" description="Low complexity" evidence="10">
    <location>
        <begin position="362"/>
        <end position="382"/>
    </location>
</feature>
<dbReference type="SUPFAM" id="SSF47699">
    <property type="entry name" value="Bifunctional inhibitor/lipid-transfer protein/seed storage 2S albumin"/>
    <property type="match status" value="2"/>
</dbReference>
<keyword evidence="7" id="KW-1015">Disulfide bond</keyword>
<dbReference type="EMBL" id="JAGKQM010000009">
    <property type="protein sequence ID" value="KAH0913019.1"/>
    <property type="molecule type" value="Genomic_DNA"/>
</dbReference>
<evidence type="ECO:0000256" key="10">
    <source>
        <dbReference type="SAM" id="MobiDB-lite"/>
    </source>
</evidence>
<keyword evidence="14" id="KW-1185">Reference proteome</keyword>
<comment type="subcellular location">
    <subcellularLocation>
        <location evidence="1">Cell membrane</location>
        <topology evidence="1">Lipid-anchor</topology>
        <topology evidence="1">GPI-anchor</topology>
    </subcellularLocation>
</comment>
<dbReference type="Gene3D" id="1.10.110.10">
    <property type="entry name" value="Plant lipid-transfer and hydrophobic proteins"/>
    <property type="match status" value="2"/>
</dbReference>
<feature type="domain" description="Bifunctional inhibitor/plant lipid transfer protein/seed storage helical" evidence="12">
    <location>
        <begin position="40"/>
        <end position="113"/>
    </location>
</feature>
<proteinExistence type="inferred from homology"/>
<dbReference type="InterPro" id="IPR036312">
    <property type="entry name" value="Bifun_inhib/LTP/seed_sf"/>
</dbReference>
<keyword evidence="3" id="KW-1003">Cell membrane</keyword>
<dbReference type="InterPro" id="IPR016140">
    <property type="entry name" value="Bifunc_inhib/LTP/seed_store"/>
</dbReference>
<keyword evidence="4" id="KW-0336">GPI-anchor</keyword>
<organism evidence="13 14">
    <name type="scientific">Brassica napus</name>
    <name type="common">Rape</name>
    <dbReference type="NCBI Taxonomy" id="3708"/>
    <lineage>
        <taxon>Eukaryota</taxon>
        <taxon>Viridiplantae</taxon>
        <taxon>Streptophyta</taxon>
        <taxon>Embryophyta</taxon>
        <taxon>Tracheophyta</taxon>
        <taxon>Spermatophyta</taxon>
        <taxon>Magnoliopsida</taxon>
        <taxon>eudicotyledons</taxon>
        <taxon>Gunneridae</taxon>
        <taxon>Pentapetalae</taxon>
        <taxon>rosids</taxon>
        <taxon>malvids</taxon>
        <taxon>Brassicales</taxon>
        <taxon>Brassicaceae</taxon>
        <taxon>Brassiceae</taxon>
        <taxon>Brassica</taxon>
    </lineage>
</organism>
<evidence type="ECO:0000256" key="5">
    <source>
        <dbReference type="ARBA" id="ARBA00022729"/>
    </source>
</evidence>
<evidence type="ECO:0000256" key="4">
    <source>
        <dbReference type="ARBA" id="ARBA00022622"/>
    </source>
</evidence>
<evidence type="ECO:0000256" key="9">
    <source>
        <dbReference type="ARBA" id="ARBA00023288"/>
    </source>
</evidence>
<protein>
    <recommendedName>
        <fullName evidence="12">Bifunctional inhibitor/plant lipid transfer protein/seed storage helical domain-containing protein</fullName>
    </recommendedName>
</protein>
<evidence type="ECO:0000256" key="3">
    <source>
        <dbReference type="ARBA" id="ARBA00022475"/>
    </source>
</evidence>
<evidence type="ECO:0000259" key="12">
    <source>
        <dbReference type="SMART" id="SM00499"/>
    </source>
</evidence>
<evidence type="ECO:0000313" key="14">
    <source>
        <dbReference type="Proteomes" id="UP000824890"/>
    </source>
</evidence>
<name>A0ABQ8C7G7_BRANA</name>
<evidence type="ECO:0000256" key="6">
    <source>
        <dbReference type="ARBA" id="ARBA00023136"/>
    </source>
</evidence>
<dbReference type="SMART" id="SM00499">
    <property type="entry name" value="AAI"/>
    <property type="match status" value="2"/>
</dbReference>
<comment type="similarity">
    <text evidence="2">Belongs to the plant LTP family.</text>
</comment>
<keyword evidence="5 11" id="KW-0732">Signal</keyword>
<evidence type="ECO:0000256" key="2">
    <source>
        <dbReference type="ARBA" id="ARBA00009748"/>
    </source>
</evidence>
<evidence type="ECO:0000256" key="7">
    <source>
        <dbReference type="ARBA" id="ARBA00023157"/>
    </source>
</evidence>
<accession>A0ABQ8C7G7</accession>
<dbReference type="Proteomes" id="UP000824890">
    <property type="component" value="Unassembled WGS sequence"/>
</dbReference>
<feature type="compositionally biased region" description="Polar residues" evidence="10">
    <location>
        <begin position="346"/>
        <end position="356"/>
    </location>
</feature>
<dbReference type="CDD" id="cd00010">
    <property type="entry name" value="AAI_LTSS"/>
    <property type="match status" value="2"/>
</dbReference>
<feature type="signal peptide" evidence="11">
    <location>
        <begin position="1"/>
        <end position="20"/>
    </location>
</feature>
<dbReference type="Pfam" id="PF14368">
    <property type="entry name" value="LTP_2"/>
    <property type="match status" value="2"/>
</dbReference>
<keyword evidence="9" id="KW-0449">Lipoprotein</keyword>
<evidence type="ECO:0000256" key="1">
    <source>
        <dbReference type="ARBA" id="ARBA00004609"/>
    </source>
</evidence>
<dbReference type="InterPro" id="IPR043325">
    <property type="entry name" value="LTSS"/>
</dbReference>
<reference evidence="13 14" key="1">
    <citation type="submission" date="2021-05" db="EMBL/GenBank/DDBJ databases">
        <title>Genome Assembly of Synthetic Allotetraploid Brassica napus Reveals Homoeologous Exchanges between Subgenomes.</title>
        <authorList>
            <person name="Davis J.T."/>
        </authorList>
    </citation>
    <scope>NUCLEOTIDE SEQUENCE [LARGE SCALE GENOMIC DNA]</scope>
    <source>
        <strain evidence="14">cv. Da-Ae</strain>
        <tissue evidence="13">Seedling</tissue>
    </source>
</reference>
<keyword evidence="8" id="KW-0325">Glycoprotein</keyword>
<gene>
    <name evidence="13" type="ORF">HID58_036340</name>
</gene>